<keyword evidence="1" id="KW-0677">Repeat</keyword>
<dbReference type="EMBL" id="KZ293733">
    <property type="protein sequence ID" value="PBK81184.1"/>
    <property type="molecule type" value="Genomic_DNA"/>
</dbReference>
<accession>A0A2H3CIL8</accession>
<keyword evidence="4" id="KW-1185">Reference proteome</keyword>
<dbReference type="OrthoDB" id="7464126at2759"/>
<protein>
    <recommendedName>
        <fullName evidence="2">Nephrocystin 3-like N-terminal domain-containing protein</fullName>
    </recommendedName>
</protein>
<evidence type="ECO:0000259" key="2">
    <source>
        <dbReference type="Pfam" id="PF24883"/>
    </source>
</evidence>
<dbReference type="STRING" id="47427.A0A2H3CIL8"/>
<feature type="domain" description="Nephrocystin 3-like N-terminal" evidence="2">
    <location>
        <begin position="3"/>
        <end position="63"/>
    </location>
</feature>
<dbReference type="AlphaFoldDB" id="A0A2H3CIL8"/>
<gene>
    <name evidence="3" type="ORF">ARMGADRAFT_1146484</name>
</gene>
<organism evidence="3 4">
    <name type="scientific">Armillaria gallica</name>
    <name type="common">Bulbous honey fungus</name>
    <name type="synonym">Armillaria bulbosa</name>
    <dbReference type="NCBI Taxonomy" id="47427"/>
    <lineage>
        <taxon>Eukaryota</taxon>
        <taxon>Fungi</taxon>
        <taxon>Dikarya</taxon>
        <taxon>Basidiomycota</taxon>
        <taxon>Agaricomycotina</taxon>
        <taxon>Agaricomycetes</taxon>
        <taxon>Agaricomycetidae</taxon>
        <taxon>Agaricales</taxon>
        <taxon>Marasmiineae</taxon>
        <taxon>Physalacriaceae</taxon>
        <taxon>Armillaria</taxon>
    </lineage>
</organism>
<reference evidence="4" key="1">
    <citation type="journal article" date="2017" name="Nat. Ecol. Evol.">
        <title>Genome expansion and lineage-specific genetic innovations in the forest pathogenic fungi Armillaria.</title>
        <authorList>
            <person name="Sipos G."/>
            <person name="Prasanna A.N."/>
            <person name="Walter M.C."/>
            <person name="O'Connor E."/>
            <person name="Balint B."/>
            <person name="Krizsan K."/>
            <person name="Kiss B."/>
            <person name="Hess J."/>
            <person name="Varga T."/>
            <person name="Slot J."/>
            <person name="Riley R."/>
            <person name="Boka B."/>
            <person name="Rigling D."/>
            <person name="Barry K."/>
            <person name="Lee J."/>
            <person name="Mihaltcheva S."/>
            <person name="LaButti K."/>
            <person name="Lipzen A."/>
            <person name="Waldron R."/>
            <person name="Moloney N.M."/>
            <person name="Sperisen C."/>
            <person name="Kredics L."/>
            <person name="Vagvoelgyi C."/>
            <person name="Patrignani A."/>
            <person name="Fitzpatrick D."/>
            <person name="Nagy I."/>
            <person name="Doyle S."/>
            <person name="Anderson J.B."/>
            <person name="Grigoriev I.V."/>
            <person name="Gueldener U."/>
            <person name="Muensterkoetter M."/>
            <person name="Nagy L.G."/>
        </authorList>
    </citation>
    <scope>NUCLEOTIDE SEQUENCE [LARGE SCALE GENOMIC DNA]</scope>
    <source>
        <strain evidence="4">Ar21-2</strain>
    </source>
</reference>
<dbReference type="PANTHER" id="PTHR10039">
    <property type="entry name" value="AMELOGENIN"/>
    <property type="match status" value="1"/>
</dbReference>
<evidence type="ECO:0000313" key="4">
    <source>
        <dbReference type="Proteomes" id="UP000217790"/>
    </source>
</evidence>
<evidence type="ECO:0000313" key="3">
    <source>
        <dbReference type="EMBL" id="PBK81184.1"/>
    </source>
</evidence>
<dbReference type="PANTHER" id="PTHR10039:SF16">
    <property type="entry name" value="GPI INOSITOL-DEACYLASE"/>
    <property type="match status" value="1"/>
</dbReference>
<feature type="non-terminal residue" evidence="3">
    <location>
        <position position="1"/>
    </location>
</feature>
<dbReference type="Pfam" id="PF24883">
    <property type="entry name" value="NPHP3_N"/>
    <property type="match status" value="1"/>
</dbReference>
<dbReference type="Proteomes" id="UP000217790">
    <property type="component" value="Unassembled WGS sequence"/>
</dbReference>
<dbReference type="InParanoid" id="A0A2H3CIL8"/>
<name>A0A2H3CIL8_ARMGA</name>
<dbReference type="InterPro" id="IPR056884">
    <property type="entry name" value="NPHP3-like_N"/>
</dbReference>
<proteinExistence type="predicted"/>
<sequence>PSLNDLTKILLQELASFYCVYIVLDALDEFTGGKLEEQMNKQEELIRITKSLGDNIHLLVMSRDIISIELLFKADTKLNTRAAEDDINLYIMSKLSCGCLSEFIKERDDLQQAILDEVTEKADGMCVTYAVIPVEPIN</sequence>
<evidence type="ECO:0000256" key="1">
    <source>
        <dbReference type="ARBA" id="ARBA00022737"/>
    </source>
</evidence>